<dbReference type="InterPro" id="IPR011343">
    <property type="entry name" value="DeoC"/>
</dbReference>
<evidence type="ECO:0000256" key="1">
    <source>
        <dbReference type="ARBA" id="ARBA00010936"/>
    </source>
</evidence>
<dbReference type="EC" id="4.1.2.4" evidence="7"/>
<keyword evidence="4 7" id="KW-0704">Schiff base</keyword>
<geneLocation type="plasmid" evidence="8">
    <name>unnamed4</name>
</geneLocation>
<feature type="active site" description="Proton donor/acceptor" evidence="7">
    <location>
        <position position="175"/>
    </location>
</feature>
<dbReference type="InterPro" id="IPR002915">
    <property type="entry name" value="DeoC/FbaB/LacD_aldolase"/>
</dbReference>
<accession>A0AAU7S6B8</accession>
<feature type="active site" description="Proton donor/acceptor" evidence="7">
    <location>
        <position position="84"/>
    </location>
</feature>
<gene>
    <name evidence="7 8" type="primary">deoC</name>
    <name evidence="8" type="ORF">ABM479_34495</name>
</gene>
<dbReference type="GO" id="GO:0006018">
    <property type="term" value="P:2-deoxyribose 1-phosphate catabolic process"/>
    <property type="evidence" value="ECO:0007669"/>
    <property type="project" value="UniProtKB-UniRule"/>
</dbReference>
<dbReference type="GO" id="GO:0009264">
    <property type="term" value="P:deoxyribonucleotide catabolic process"/>
    <property type="evidence" value="ECO:0007669"/>
    <property type="project" value="UniProtKB-UniRule"/>
</dbReference>
<comment type="catalytic activity">
    <reaction evidence="5 7">
        <text>2-deoxy-D-ribose 5-phosphate = D-glyceraldehyde 3-phosphate + acetaldehyde</text>
        <dbReference type="Rhea" id="RHEA:12821"/>
        <dbReference type="ChEBI" id="CHEBI:15343"/>
        <dbReference type="ChEBI" id="CHEBI:59776"/>
        <dbReference type="ChEBI" id="CHEBI:62877"/>
        <dbReference type="EC" id="4.1.2.4"/>
    </reaction>
</comment>
<dbReference type="SMART" id="SM01133">
    <property type="entry name" value="DeoC"/>
    <property type="match status" value="1"/>
</dbReference>
<evidence type="ECO:0000256" key="7">
    <source>
        <dbReference type="HAMAP-Rule" id="MF_00114"/>
    </source>
</evidence>
<dbReference type="Pfam" id="PF01791">
    <property type="entry name" value="DeoC"/>
    <property type="match status" value="1"/>
</dbReference>
<dbReference type="PIRSF" id="PIRSF001357">
    <property type="entry name" value="DeoC"/>
    <property type="match status" value="1"/>
</dbReference>
<dbReference type="PANTHER" id="PTHR10889">
    <property type="entry name" value="DEOXYRIBOSE-PHOSPHATE ALDOLASE"/>
    <property type="match status" value="1"/>
</dbReference>
<dbReference type="Gene3D" id="3.20.20.70">
    <property type="entry name" value="Aldolase class I"/>
    <property type="match status" value="1"/>
</dbReference>
<dbReference type="HAMAP" id="MF_00114">
    <property type="entry name" value="DeoC_type1"/>
    <property type="match status" value="1"/>
</dbReference>
<dbReference type="GO" id="GO:0004139">
    <property type="term" value="F:deoxyribose-phosphate aldolase activity"/>
    <property type="evidence" value="ECO:0007669"/>
    <property type="project" value="UniProtKB-UniRule"/>
</dbReference>
<evidence type="ECO:0000256" key="4">
    <source>
        <dbReference type="ARBA" id="ARBA00023270"/>
    </source>
</evidence>
<dbReference type="EMBL" id="CP157964">
    <property type="protein sequence ID" value="XBT98040.1"/>
    <property type="molecule type" value="Genomic_DNA"/>
</dbReference>
<dbReference type="GO" id="GO:0005737">
    <property type="term" value="C:cytoplasm"/>
    <property type="evidence" value="ECO:0007669"/>
    <property type="project" value="UniProtKB-SubCell"/>
</dbReference>
<organism evidence="8">
    <name type="scientific">Rhizobium sp. ZPR3</name>
    <dbReference type="NCBI Taxonomy" id="3158967"/>
    <lineage>
        <taxon>Bacteria</taxon>
        <taxon>Pseudomonadati</taxon>
        <taxon>Pseudomonadota</taxon>
        <taxon>Alphaproteobacteria</taxon>
        <taxon>Hyphomicrobiales</taxon>
        <taxon>Rhizobiaceae</taxon>
        <taxon>Rhizobium/Agrobacterium group</taxon>
        <taxon>Rhizobium</taxon>
    </lineage>
</organism>
<comment type="subcellular location">
    <subcellularLocation>
        <location evidence="7">Cytoplasm</location>
    </subcellularLocation>
</comment>
<evidence type="ECO:0000256" key="3">
    <source>
        <dbReference type="ARBA" id="ARBA00023239"/>
    </source>
</evidence>
<dbReference type="FunFam" id="3.20.20.70:FF:000044">
    <property type="entry name" value="Deoxyribose-phosphate aldolase"/>
    <property type="match status" value="1"/>
</dbReference>
<dbReference type="InterPro" id="IPR013785">
    <property type="entry name" value="Aldolase_TIM"/>
</dbReference>
<dbReference type="GO" id="GO:0016052">
    <property type="term" value="P:carbohydrate catabolic process"/>
    <property type="evidence" value="ECO:0007669"/>
    <property type="project" value="TreeGrafter"/>
</dbReference>
<dbReference type="SUPFAM" id="SSF51569">
    <property type="entry name" value="Aldolase"/>
    <property type="match status" value="1"/>
</dbReference>
<comment type="pathway">
    <text evidence="7">Carbohydrate degradation; 2-deoxy-D-ribose 1-phosphate degradation; D-glyceraldehyde 3-phosphate and acetaldehyde from 2-deoxy-alpha-D-ribose 1-phosphate: step 2/2.</text>
</comment>
<keyword evidence="2 7" id="KW-0963">Cytoplasm</keyword>
<evidence type="ECO:0000256" key="6">
    <source>
        <dbReference type="ARBA" id="ARBA00056337"/>
    </source>
</evidence>
<feature type="active site" description="Schiff-base intermediate with acetaldehyde" evidence="7">
    <location>
        <position position="146"/>
    </location>
</feature>
<dbReference type="CDD" id="cd00959">
    <property type="entry name" value="DeoC"/>
    <property type="match status" value="1"/>
</dbReference>
<evidence type="ECO:0000256" key="2">
    <source>
        <dbReference type="ARBA" id="ARBA00022490"/>
    </source>
</evidence>
<proteinExistence type="inferred from homology"/>
<dbReference type="PANTHER" id="PTHR10889:SF1">
    <property type="entry name" value="DEOXYRIBOSE-PHOSPHATE ALDOLASE"/>
    <property type="match status" value="1"/>
</dbReference>
<keyword evidence="8" id="KW-0614">Plasmid</keyword>
<keyword evidence="3 7" id="KW-0456">Lyase</keyword>
<dbReference type="NCBIfam" id="TIGR00126">
    <property type="entry name" value="deoC"/>
    <property type="match status" value="1"/>
</dbReference>
<evidence type="ECO:0000313" key="8">
    <source>
        <dbReference type="EMBL" id="XBT98040.1"/>
    </source>
</evidence>
<comment type="similarity">
    <text evidence="1 7">Belongs to the DeoC/FbaB aldolase family. DeoC type 1 subfamily.</text>
</comment>
<evidence type="ECO:0000256" key="5">
    <source>
        <dbReference type="ARBA" id="ARBA00048791"/>
    </source>
</evidence>
<reference evidence="8" key="1">
    <citation type="submission" date="2024-06" db="EMBL/GenBank/DDBJ databases">
        <authorList>
            <person name="Li T."/>
            <person name="Gao R."/>
        </authorList>
    </citation>
    <scope>NUCLEOTIDE SEQUENCE</scope>
    <source>
        <strain evidence="8">ZPR3</strain>
        <plasmid evidence="8">unnamed4</plasmid>
    </source>
</reference>
<comment type="function">
    <text evidence="6 7">Catalyzes a reversible aldol reaction between acetaldehyde and D-glyceraldehyde 3-phosphate to generate 2-deoxy-D-ribose 5-phosphate.</text>
</comment>
<dbReference type="RefSeq" id="WP_349963304.1">
    <property type="nucleotide sequence ID" value="NZ_CP157964.1"/>
</dbReference>
<dbReference type="InterPro" id="IPR028581">
    <property type="entry name" value="DeoC_typeI"/>
</dbReference>
<name>A0AAU7S6B8_9HYPH</name>
<protein>
    <recommendedName>
        <fullName evidence="7">Deoxyribose-phosphate aldolase</fullName>
        <shortName evidence="7">DERA</shortName>
        <ecNumber evidence="7">4.1.2.4</ecNumber>
    </recommendedName>
    <alternativeName>
        <fullName evidence="7">2-deoxy-D-ribose 5-phosphate aldolase</fullName>
    </alternativeName>
    <alternativeName>
        <fullName evidence="7">Phosphodeoxyriboaldolase</fullName>
        <shortName evidence="7">Deoxyriboaldolase</shortName>
    </alternativeName>
</protein>
<dbReference type="AlphaFoldDB" id="A0AAU7S6B8"/>
<sequence length="208" mass="21771">MIDHTNLRPEATEADIERYCAEAIEHRFKAVCVNPIHIPRVAARLSGSAVLTCSVVGFPLGAVPTIIKNFETELVLSQGAKEIDMVISVGDLKSGNIRAVEEEIAALKRTCGDAVLKVIFETCLLTDAEIVAACKASQNAGADFVKTSTGFAARGAIVEHVALMRKTVGDDMGVKASGGISTREMAEAMATAGANRIGASKSVAIIDG</sequence>